<evidence type="ECO:0000256" key="2">
    <source>
        <dbReference type="ARBA" id="ARBA00022763"/>
    </source>
</evidence>
<evidence type="ECO:0000256" key="7">
    <source>
        <dbReference type="HAMAP-Rule" id="MF_00017"/>
    </source>
</evidence>
<organism evidence="9 10">
    <name type="scientific">Candidatus Amesbacteria bacterium GW2011_GWC2_45_19</name>
    <dbReference type="NCBI Taxonomy" id="1618366"/>
    <lineage>
        <taxon>Bacteria</taxon>
        <taxon>Candidatus Amesiibacteriota</taxon>
    </lineage>
</organism>
<dbReference type="HAMAP" id="MF_00017">
    <property type="entry name" value="RecR"/>
    <property type="match status" value="1"/>
</dbReference>
<dbReference type="Gene3D" id="6.10.250.240">
    <property type="match status" value="1"/>
</dbReference>
<dbReference type="PANTHER" id="PTHR30446">
    <property type="entry name" value="RECOMBINATION PROTEIN RECR"/>
    <property type="match status" value="1"/>
</dbReference>
<dbReference type="Pfam" id="PF21176">
    <property type="entry name" value="RecR_HhH"/>
    <property type="match status" value="1"/>
</dbReference>
<dbReference type="GO" id="GO:0006310">
    <property type="term" value="P:DNA recombination"/>
    <property type="evidence" value="ECO:0007669"/>
    <property type="project" value="UniProtKB-UniRule"/>
</dbReference>
<dbReference type="InterPro" id="IPR015967">
    <property type="entry name" value="Rcmb_RecR_Znf"/>
</dbReference>
<dbReference type="EMBL" id="LCKS01000010">
    <property type="protein sequence ID" value="KKU02619.1"/>
    <property type="molecule type" value="Genomic_DNA"/>
</dbReference>
<feature type="domain" description="Toprim" evidence="8">
    <location>
        <begin position="80"/>
        <end position="179"/>
    </location>
</feature>
<keyword evidence="6 7" id="KW-0234">DNA repair</keyword>
<gene>
    <name evidence="7" type="primary">recR</name>
    <name evidence="9" type="ORF">UX05_C0010G0011</name>
</gene>
<dbReference type="Proteomes" id="UP000034264">
    <property type="component" value="Unassembled WGS sequence"/>
</dbReference>
<keyword evidence="5 7" id="KW-0233">DNA recombination</keyword>
<dbReference type="GO" id="GO:0006281">
    <property type="term" value="P:DNA repair"/>
    <property type="evidence" value="ECO:0007669"/>
    <property type="project" value="UniProtKB-UniRule"/>
</dbReference>
<reference evidence="9 10" key="1">
    <citation type="journal article" date="2015" name="Nature">
        <title>rRNA introns, odd ribosomes, and small enigmatic genomes across a large radiation of phyla.</title>
        <authorList>
            <person name="Brown C.T."/>
            <person name="Hug L.A."/>
            <person name="Thomas B.C."/>
            <person name="Sharon I."/>
            <person name="Castelle C.J."/>
            <person name="Singh A."/>
            <person name="Wilkins M.J."/>
            <person name="Williams K.H."/>
            <person name="Banfield J.F."/>
        </authorList>
    </citation>
    <scope>NUCLEOTIDE SEQUENCE [LARGE SCALE GENOMIC DNA]</scope>
</reference>
<dbReference type="InterPro" id="IPR006171">
    <property type="entry name" value="TOPRIM_dom"/>
</dbReference>
<feature type="zinc finger region" description="C4-type" evidence="7">
    <location>
        <begin position="57"/>
        <end position="72"/>
    </location>
</feature>
<dbReference type="Pfam" id="PF02132">
    <property type="entry name" value="RecR_ZnF"/>
    <property type="match status" value="1"/>
</dbReference>
<sequence>MRVARAISNLIEAFERLPGMGPKSAARLTYYLLHVPQVELDRFAEAIGNLKRGTKECSVCHNISEADPCDVCADESRDKGIICVVEQPLDVLAIERGNGYRGVYHVLHGVIDPLHNIGPEEIKLNELLARLRQGSGEVKEIILALNPNMEGESTCMYIAKALKAQPTALKITRLAHGLPMGADIEYADDQTLTHAMEGRREY</sequence>
<keyword evidence="4 7" id="KW-0862">Zinc</keyword>
<keyword evidence="1 7" id="KW-0479">Metal-binding</keyword>
<evidence type="ECO:0000256" key="1">
    <source>
        <dbReference type="ARBA" id="ARBA00022723"/>
    </source>
</evidence>
<dbReference type="GO" id="GO:0008270">
    <property type="term" value="F:zinc ion binding"/>
    <property type="evidence" value="ECO:0007669"/>
    <property type="project" value="UniProtKB-KW"/>
</dbReference>
<protein>
    <recommendedName>
        <fullName evidence="7">Recombination protein RecR</fullName>
    </recommendedName>
</protein>
<dbReference type="Gene3D" id="1.10.8.420">
    <property type="entry name" value="RecR Domain 1"/>
    <property type="match status" value="1"/>
</dbReference>
<dbReference type="Pfam" id="PF13662">
    <property type="entry name" value="Toprim_4"/>
    <property type="match status" value="1"/>
</dbReference>
<dbReference type="PROSITE" id="PS01300">
    <property type="entry name" value="RECR"/>
    <property type="match status" value="1"/>
</dbReference>
<evidence type="ECO:0000313" key="9">
    <source>
        <dbReference type="EMBL" id="KKU02619.1"/>
    </source>
</evidence>
<evidence type="ECO:0000313" key="10">
    <source>
        <dbReference type="Proteomes" id="UP000034264"/>
    </source>
</evidence>
<dbReference type="InterPro" id="IPR034137">
    <property type="entry name" value="TOPRIM_RecR"/>
</dbReference>
<dbReference type="SMART" id="SM00493">
    <property type="entry name" value="TOPRIM"/>
    <property type="match status" value="1"/>
</dbReference>
<dbReference type="AlphaFoldDB" id="A0A0G1M380"/>
<keyword evidence="3 7" id="KW-0863">Zinc-finger</keyword>
<name>A0A0G1M380_9BACT</name>
<dbReference type="PROSITE" id="PS50880">
    <property type="entry name" value="TOPRIM"/>
    <property type="match status" value="1"/>
</dbReference>
<dbReference type="GO" id="GO:0003677">
    <property type="term" value="F:DNA binding"/>
    <property type="evidence" value="ECO:0007669"/>
    <property type="project" value="UniProtKB-UniRule"/>
</dbReference>
<dbReference type="Gene3D" id="3.30.60.80">
    <property type="match status" value="1"/>
</dbReference>
<dbReference type="PANTHER" id="PTHR30446:SF0">
    <property type="entry name" value="RECOMBINATION PROTEIN RECR"/>
    <property type="match status" value="1"/>
</dbReference>
<dbReference type="Pfam" id="PF21175">
    <property type="entry name" value="RecR_C"/>
    <property type="match status" value="1"/>
</dbReference>
<dbReference type="SUPFAM" id="SSF111304">
    <property type="entry name" value="Recombination protein RecR"/>
    <property type="match status" value="1"/>
</dbReference>
<dbReference type="NCBIfam" id="TIGR00615">
    <property type="entry name" value="recR"/>
    <property type="match status" value="1"/>
</dbReference>
<dbReference type="InterPro" id="IPR023627">
    <property type="entry name" value="Rcmb_RecR"/>
</dbReference>
<comment type="function">
    <text evidence="7">May play a role in DNA repair. It seems to be involved in an RecBC-independent recombinational process of DNA repair. It may act with RecF and RecO.</text>
</comment>
<evidence type="ECO:0000256" key="5">
    <source>
        <dbReference type="ARBA" id="ARBA00023172"/>
    </source>
</evidence>
<evidence type="ECO:0000259" key="8">
    <source>
        <dbReference type="PROSITE" id="PS50880"/>
    </source>
</evidence>
<dbReference type="InterPro" id="IPR000093">
    <property type="entry name" value="DNA_Rcmb_RecR"/>
</dbReference>
<comment type="caution">
    <text evidence="9">The sequence shown here is derived from an EMBL/GenBank/DDBJ whole genome shotgun (WGS) entry which is preliminary data.</text>
</comment>
<comment type="similarity">
    <text evidence="7">Belongs to the RecR family.</text>
</comment>
<proteinExistence type="inferred from homology"/>
<dbReference type="CDD" id="cd01025">
    <property type="entry name" value="TOPRIM_recR"/>
    <property type="match status" value="1"/>
</dbReference>
<evidence type="ECO:0000256" key="4">
    <source>
        <dbReference type="ARBA" id="ARBA00022833"/>
    </source>
</evidence>
<evidence type="ECO:0000256" key="3">
    <source>
        <dbReference type="ARBA" id="ARBA00022771"/>
    </source>
</evidence>
<evidence type="ECO:0000256" key="6">
    <source>
        <dbReference type="ARBA" id="ARBA00023204"/>
    </source>
</evidence>
<accession>A0A0G1M380</accession>
<keyword evidence="2 7" id="KW-0227">DNA damage</keyword>
<dbReference type="Gene3D" id="3.40.1360.10">
    <property type="match status" value="1"/>
</dbReference>
<dbReference type="PATRIC" id="fig|1618366.3.peg.719"/>